<evidence type="ECO:0000313" key="10">
    <source>
        <dbReference type="EMBL" id="GFD51396.1"/>
    </source>
</evidence>
<evidence type="ECO:0000256" key="2">
    <source>
        <dbReference type="ARBA" id="ARBA00022714"/>
    </source>
</evidence>
<dbReference type="FunFam" id="2.102.10.10:FF:000014">
    <property type="entry name" value="Oxidoreductase, FAD dependent"/>
    <property type="match status" value="1"/>
</dbReference>
<keyword evidence="6" id="KW-0411">Iron-sulfur</keyword>
<dbReference type="InterPro" id="IPR036922">
    <property type="entry name" value="Rieske_2Fe-2S_sf"/>
</dbReference>
<dbReference type="GO" id="GO:0046872">
    <property type="term" value="F:metal ion binding"/>
    <property type="evidence" value="ECO:0007669"/>
    <property type="project" value="UniProtKB-KW"/>
</dbReference>
<proteinExistence type="inferred from homology"/>
<evidence type="ECO:0000256" key="1">
    <source>
        <dbReference type="ARBA" id="ARBA00010651"/>
    </source>
</evidence>
<keyword evidence="2" id="KW-0001">2Fe-2S</keyword>
<evidence type="ECO:0000259" key="9">
    <source>
        <dbReference type="PROSITE" id="PS51296"/>
    </source>
</evidence>
<keyword evidence="7" id="KW-1015">Disulfide bond</keyword>
<evidence type="ECO:0000256" key="7">
    <source>
        <dbReference type="ARBA" id="ARBA00023157"/>
    </source>
</evidence>
<dbReference type="Gene3D" id="2.102.10.10">
    <property type="entry name" value="Rieske [2Fe-2S] iron-sulphur domain"/>
    <property type="match status" value="1"/>
</dbReference>
<dbReference type="GO" id="GO:0051537">
    <property type="term" value="F:2 iron, 2 sulfur cluster binding"/>
    <property type="evidence" value="ECO:0007669"/>
    <property type="project" value="UniProtKB-KW"/>
</dbReference>
<comment type="similarity">
    <text evidence="1">Belongs to the Rieske iron-sulfur protein family.</text>
</comment>
<dbReference type="PRINTS" id="PR00162">
    <property type="entry name" value="RIESKE"/>
</dbReference>
<organism evidence="10">
    <name type="scientific">Tanacetum cinerariifolium</name>
    <name type="common">Dalmatian daisy</name>
    <name type="synonym">Chrysanthemum cinerariifolium</name>
    <dbReference type="NCBI Taxonomy" id="118510"/>
    <lineage>
        <taxon>Eukaryota</taxon>
        <taxon>Viridiplantae</taxon>
        <taxon>Streptophyta</taxon>
        <taxon>Embryophyta</taxon>
        <taxon>Tracheophyta</taxon>
        <taxon>Spermatophyta</taxon>
        <taxon>Magnoliopsida</taxon>
        <taxon>eudicotyledons</taxon>
        <taxon>Gunneridae</taxon>
        <taxon>Pentapetalae</taxon>
        <taxon>asterids</taxon>
        <taxon>campanulids</taxon>
        <taxon>Asterales</taxon>
        <taxon>Asteraceae</taxon>
        <taxon>Asteroideae</taxon>
        <taxon>Anthemideae</taxon>
        <taxon>Anthemidinae</taxon>
        <taxon>Tanacetum</taxon>
    </lineage>
</organism>
<dbReference type="PROSITE" id="PS51296">
    <property type="entry name" value="RIESKE"/>
    <property type="match status" value="1"/>
</dbReference>
<keyword evidence="3" id="KW-0479">Metal-binding</keyword>
<evidence type="ECO:0000256" key="3">
    <source>
        <dbReference type="ARBA" id="ARBA00022723"/>
    </source>
</evidence>
<evidence type="ECO:0000256" key="6">
    <source>
        <dbReference type="ARBA" id="ARBA00023014"/>
    </source>
</evidence>
<dbReference type="InterPro" id="IPR005805">
    <property type="entry name" value="Rieske_Fe-S_prot_C"/>
</dbReference>
<evidence type="ECO:0000256" key="8">
    <source>
        <dbReference type="ARBA" id="ARBA00034078"/>
    </source>
</evidence>
<comment type="cofactor">
    <cofactor evidence="8">
        <name>[2Fe-2S] cluster</name>
        <dbReference type="ChEBI" id="CHEBI:190135"/>
    </cofactor>
</comment>
<dbReference type="AlphaFoldDB" id="A0A699X0I3"/>
<evidence type="ECO:0000256" key="4">
    <source>
        <dbReference type="ARBA" id="ARBA00022946"/>
    </source>
</evidence>
<protein>
    <submittedName>
        <fullName evidence="10">Ubiquinol cytochrome c reductase subunit RIP1</fullName>
    </submittedName>
</protein>
<sequence length="91" mass="9613">ELLTGGDVDSTNDIAPGTGAVLRHGLTKVAVYKDPQGQTHTCSAICPHLGCVVHWNDLETSWDCPCHGSRFDAYGHLLNGPANSDLAEVNA</sequence>
<reference evidence="10" key="1">
    <citation type="journal article" date="2019" name="Sci. Rep.">
        <title>Draft genome of Tanacetum cinerariifolium, the natural source of mosquito coil.</title>
        <authorList>
            <person name="Yamashiro T."/>
            <person name="Shiraishi A."/>
            <person name="Satake H."/>
            <person name="Nakayama K."/>
        </authorList>
    </citation>
    <scope>NUCLEOTIDE SEQUENCE</scope>
</reference>
<dbReference type="InterPro" id="IPR014349">
    <property type="entry name" value="Rieske_Fe-S_prot"/>
</dbReference>
<feature type="non-terminal residue" evidence="10">
    <location>
        <position position="1"/>
    </location>
</feature>
<comment type="caution">
    <text evidence="10">The sequence shown here is derived from an EMBL/GenBank/DDBJ whole genome shotgun (WGS) entry which is preliminary data.</text>
</comment>
<dbReference type="GO" id="GO:0016020">
    <property type="term" value="C:membrane"/>
    <property type="evidence" value="ECO:0007669"/>
    <property type="project" value="InterPro"/>
</dbReference>
<dbReference type="PANTHER" id="PTHR10134">
    <property type="entry name" value="CYTOCHROME B-C1 COMPLEX SUBUNIT RIESKE, MITOCHONDRIAL"/>
    <property type="match status" value="1"/>
</dbReference>
<accession>A0A699X0I3</accession>
<keyword evidence="4" id="KW-0809">Transit peptide</keyword>
<dbReference type="InterPro" id="IPR017941">
    <property type="entry name" value="Rieske_2Fe-2S"/>
</dbReference>
<gene>
    <name evidence="10" type="ORF">Tci_923365</name>
</gene>
<keyword evidence="5" id="KW-0408">Iron</keyword>
<feature type="domain" description="Rieske" evidence="9">
    <location>
        <begin position="6"/>
        <end position="91"/>
    </location>
</feature>
<evidence type="ECO:0000256" key="5">
    <source>
        <dbReference type="ARBA" id="ARBA00023004"/>
    </source>
</evidence>
<dbReference type="EMBL" id="BKCJ011769697">
    <property type="protein sequence ID" value="GFD51396.1"/>
    <property type="molecule type" value="Genomic_DNA"/>
</dbReference>
<dbReference type="Pfam" id="PF00355">
    <property type="entry name" value="Rieske"/>
    <property type="match status" value="1"/>
</dbReference>
<dbReference type="SUPFAM" id="SSF50022">
    <property type="entry name" value="ISP domain"/>
    <property type="match status" value="1"/>
</dbReference>
<name>A0A699X0I3_TANCI</name>